<dbReference type="GO" id="GO:0006310">
    <property type="term" value="P:DNA recombination"/>
    <property type="evidence" value="ECO:0007669"/>
    <property type="project" value="InterPro"/>
</dbReference>
<dbReference type="SUPFAM" id="SSF56091">
    <property type="entry name" value="DNA ligase/mRNA capping enzyme, catalytic domain"/>
    <property type="match status" value="1"/>
</dbReference>
<comment type="caution">
    <text evidence="4">The sequence shown here is derived from an EMBL/GenBank/DDBJ whole genome shotgun (WGS) entry which is preliminary data.</text>
</comment>
<feature type="domain" description="ATP-dependent DNA ligase family profile" evidence="3">
    <location>
        <begin position="124"/>
        <end position="210"/>
    </location>
</feature>
<protein>
    <recommendedName>
        <fullName evidence="3">ATP-dependent DNA ligase family profile domain-containing protein</fullName>
    </recommendedName>
</protein>
<dbReference type="GO" id="GO:0005524">
    <property type="term" value="F:ATP binding"/>
    <property type="evidence" value="ECO:0007669"/>
    <property type="project" value="InterPro"/>
</dbReference>
<dbReference type="OrthoDB" id="5503604at2"/>
<dbReference type="PANTHER" id="PTHR45674">
    <property type="entry name" value="DNA LIGASE 1/3 FAMILY MEMBER"/>
    <property type="match status" value="1"/>
</dbReference>
<dbReference type="PANTHER" id="PTHR45674:SF4">
    <property type="entry name" value="DNA LIGASE 1"/>
    <property type="match status" value="1"/>
</dbReference>
<evidence type="ECO:0000259" key="3">
    <source>
        <dbReference type="PROSITE" id="PS50160"/>
    </source>
</evidence>
<proteinExistence type="inferred from homology"/>
<organism evidence="4 5">
    <name type="scientific">Caenimonas sedimenti</name>
    <dbReference type="NCBI Taxonomy" id="2596921"/>
    <lineage>
        <taxon>Bacteria</taxon>
        <taxon>Pseudomonadati</taxon>
        <taxon>Pseudomonadota</taxon>
        <taxon>Betaproteobacteria</taxon>
        <taxon>Burkholderiales</taxon>
        <taxon>Comamonadaceae</taxon>
        <taxon>Caenimonas</taxon>
    </lineage>
</organism>
<dbReference type="GO" id="GO:0003910">
    <property type="term" value="F:DNA ligase (ATP) activity"/>
    <property type="evidence" value="ECO:0007669"/>
    <property type="project" value="InterPro"/>
</dbReference>
<comment type="similarity">
    <text evidence="1">Belongs to the ATP-dependent DNA ligase family.</text>
</comment>
<sequence>MAMDPPAPAAVKPKTPFPITIPAPMHATDGGRPFTDEANWAVEIKYDGYRTMAGIVKGEVELRTKNGVTCSHWWPEIVGALQKVPGGPHVVDGEAAVLVDGQSDFNKTHRRAARRGYAPGDDLVVFCAFDILIHKGRDVMGLPYTKRKELLSKLLVDVPGVLVVTYLPANVQHFATLVEGFKLEGFVAKKLNSLYLPGIKSRDWLKIKRKGWNEGRNWKS</sequence>
<dbReference type="Pfam" id="PF01068">
    <property type="entry name" value="DNA_ligase_A_M"/>
    <property type="match status" value="1"/>
</dbReference>
<evidence type="ECO:0000313" key="4">
    <source>
        <dbReference type="EMBL" id="TWO71446.1"/>
    </source>
</evidence>
<gene>
    <name evidence="4" type="ORF">FN976_11055</name>
</gene>
<evidence type="ECO:0000256" key="1">
    <source>
        <dbReference type="ARBA" id="ARBA00007572"/>
    </source>
</evidence>
<accession>A0A562ZSV6</accession>
<dbReference type="InterPro" id="IPR050191">
    <property type="entry name" value="ATP-dep_DNA_ligase"/>
</dbReference>
<dbReference type="EMBL" id="VOBQ01000008">
    <property type="protein sequence ID" value="TWO71446.1"/>
    <property type="molecule type" value="Genomic_DNA"/>
</dbReference>
<dbReference type="GO" id="GO:0006281">
    <property type="term" value="P:DNA repair"/>
    <property type="evidence" value="ECO:0007669"/>
    <property type="project" value="InterPro"/>
</dbReference>
<dbReference type="Proteomes" id="UP000318199">
    <property type="component" value="Unassembled WGS sequence"/>
</dbReference>
<evidence type="ECO:0000256" key="2">
    <source>
        <dbReference type="ARBA" id="ARBA00022598"/>
    </source>
</evidence>
<reference evidence="4 5" key="1">
    <citation type="submission" date="2019-07" db="EMBL/GenBank/DDBJ databases">
        <title>Caenimonas sedimenti sp. nov., isolated from activated sludge.</title>
        <authorList>
            <person name="Xu J."/>
        </authorList>
    </citation>
    <scope>NUCLEOTIDE SEQUENCE [LARGE SCALE GENOMIC DNA]</scope>
    <source>
        <strain evidence="4 5">HX-9-20</strain>
    </source>
</reference>
<keyword evidence="2" id="KW-0436">Ligase</keyword>
<dbReference type="Gene3D" id="3.30.470.30">
    <property type="entry name" value="DNA ligase/mRNA capping enzyme"/>
    <property type="match status" value="1"/>
</dbReference>
<dbReference type="InterPro" id="IPR012310">
    <property type="entry name" value="DNA_ligase_ATP-dep_cent"/>
</dbReference>
<name>A0A562ZSV6_9BURK</name>
<dbReference type="Gene3D" id="3.30.1490.70">
    <property type="match status" value="1"/>
</dbReference>
<keyword evidence="5" id="KW-1185">Reference proteome</keyword>
<dbReference type="PROSITE" id="PS50160">
    <property type="entry name" value="DNA_LIGASE_A3"/>
    <property type="match status" value="1"/>
</dbReference>
<dbReference type="AlphaFoldDB" id="A0A562ZSV6"/>
<evidence type="ECO:0000313" key="5">
    <source>
        <dbReference type="Proteomes" id="UP000318199"/>
    </source>
</evidence>
<dbReference type="CDD" id="cd07906">
    <property type="entry name" value="Adenylation_DNA_ligase_LigD_LigC"/>
    <property type="match status" value="1"/>
</dbReference>